<dbReference type="Proteomes" id="UP000593846">
    <property type="component" value="Chromosome"/>
</dbReference>
<gene>
    <name evidence="1" type="ORF">IM676_03680</name>
</gene>
<reference evidence="2" key="1">
    <citation type="submission" date="2020-10" db="EMBL/GenBank/DDBJ databases">
        <title>Genome-based taxonomic classification of the species Anabaenopsis elenkinii.</title>
        <authorList>
            <person name="Delbaje E."/>
            <person name="Andreote A.P.D."/>
            <person name="Pellegrinetti T.A."/>
            <person name="Cruz R.B."/>
            <person name="Branco L.H.Z."/>
            <person name="Fiore M.F."/>
        </authorList>
    </citation>
    <scope>NUCLEOTIDE SEQUENCE [LARGE SCALE GENOMIC DNA]</scope>
    <source>
        <strain evidence="2">CCIBt3563</strain>
    </source>
</reference>
<dbReference type="AlphaFoldDB" id="A0A7S6REG0"/>
<evidence type="ECO:0000313" key="2">
    <source>
        <dbReference type="Proteomes" id="UP000593846"/>
    </source>
</evidence>
<sequence length="110" mass="12469">MKFFIPAANDHTRAEDVYHKIAQFAQAPITQKRIWKLSWVENGVKMESEVGRPLPFPYLTGQELVLAIFDCENLYKICTLTHGAVKGRPVLVVKNSQCSVVYFSPDINSN</sequence>
<proteinExistence type="predicted"/>
<evidence type="ECO:0000313" key="1">
    <source>
        <dbReference type="EMBL" id="QOV23424.1"/>
    </source>
</evidence>
<name>A0A7S6REG0_9CYAN</name>
<protein>
    <submittedName>
        <fullName evidence="1">Uncharacterized protein</fullName>
    </submittedName>
</protein>
<dbReference type="EMBL" id="CP063311">
    <property type="protein sequence ID" value="QOV23424.1"/>
    <property type="molecule type" value="Genomic_DNA"/>
</dbReference>
<accession>A0A7S6REG0</accession>
<dbReference type="RefSeq" id="WP_200988970.1">
    <property type="nucleotide sequence ID" value="NZ_CP063311.1"/>
</dbReference>
<organism evidence="1 2">
    <name type="scientific">Anabaenopsis elenkinii CCIBt3563</name>
    <dbReference type="NCBI Taxonomy" id="2779889"/>
    <lineage>
        <taxon>Bacteria</taxon>
        <taxon>Bacillati</taxon>
        <taxon>Cyanobacteriota</taxon>
        <taxon>Cyanophyceae</taxon>
        <taxon>Nostocales</taxon>
        <taxon>Nodulariaceae</taxon>
        <taxon>Anabaenopsis</taxon>
    </lineage>
</organism>
<dbReference type="KEGG" id="aee:IM676_03680"/>
<keyword evidence="2" id="KW-1185">Reference proteome</keyword>